<dbReference type="PANTHER" id="PTHR13848">
    <property type="entry name" value="PROTEIN YIPPEE-LIKE CG15309-RELATED"/>
    <property type="match status" value="1"/>
</dbReference>
<evidence type="ECO:0000313" key="7">
    <source>
        <dbReference type="Proteomes" id="UP001446871"/>
    </source>
</evidence>
<dbReference type="InterPro" id="IPR034751">
    <property type="entry name" value="Yippee"/>
</dbReference>
<dbReference type="Proteomes" id="UP001446871">
    <property type="component" value="Unassembled WGS sequence"/>
</dbReference>
<dbReference type="Pfam" id="PF03226">
    <property type="entry name" value="Yippee-Mis18"/>
    <property type="match status" value="1"/>
</dbReference>
<dbReference type="InterPro" id="IPR004910">
    <property type="entry name" value="Yippee/Mis18/Cereblon"/>
</dbReference>
<keyword evidence="7" id="KW-1185">Reference proteome</keyword>
<evidence type="ECO:0000256" key="2">
    <source>
        <dbReference type="ARBA" id="ARBA00022723"/>
    </source>
</evidence>
<comment type="similarity">
    <text evidence="1">Belongs to the yippee family.</text>
</comment>
<evidence type="ECO:0000259" key="5">
    <source>
        <dbReference type="PROSITE" id="PS51792"/>
    </source>
</evidence>
<evidence type="ECO:0000256" key="1">
    <source>
        <dbReference type="ARBA" id="ARBA00005613"/>
    </source>
</evidence>
<protein>
    <recommendedName>
        <fullName evidence="5">Yippee domain-containing protein</fullName>
    </recommendedName>
</protein>
<evidence type="ECO:0000256" key="4">
    <source>
        <dbReference type="SAM" id="MobiDB-lite"/>
    </source>
</evidence>
<gene>
    <name evidence="6" type="ORF">PG996_013021</name>
</gene>
<comment type="caution">
    <text evidence="6">The sequence shown here is derived from an EMBL/GenBank/DDBJ whole genome shotgun (WGS) entry which is preliminary data.</text>
</comment>
<evidence type="ECO:0000313" key="6">
    <source>
        <dbReference type="EMBL" id="KAK8053720.1"/>
    </source>
</evidence>
<organism evidence="6 7">
    <name type="scientific">Apiospora saccharicola</name>
    <dbReference type="NCBI Taxonomy" id="335842"/>
    <lineage>
        <taxon>Eukaryota</taxon>
        <taxon>Fungi</taxon>
        <taxon>Dikarya</taxon>
        <taxon>Ascomycota</taxon>
        <taxon>Pezizomycotina</taxon>
        <taxon>Sordariomycetes</taxon>
        <taxon>Xylariomycetidae</taxon>
        <taxon>Amphisphaeriales</taxon>
        <taxon>Apiosporaceae</taxon>
        <taxon>Apiospora</taxon>
    </lineage>
</organism>
<keyword evidence="3" id="KW-0862">Zinc</keyword>
<dbReference type="InterPro" id="IPR039058">
    <property type="entry name" value="Yippee_fam"/>
</dbReference>
<sequence length="281" mass="30645">MTNGASWPAPPPRYPLYLLPSFSLPFKRRQVSPASLSSSSPPAENSVPPLSSSPTESTLSSSVGSSQSSSYARSRLSFASSSDDYVQSAEEQLPENPRLLRVRPDTIRCSTCSTDLAFASQIVSKGFTGRYGRAYLVSPPENDGTGGPSSGSLVNIKIGKPESRLLVTGSHVVTDVTCNICHAKVGWKYVDAKEESQKYKVGKYILETHRTVDYKHWEDAAISDVVPDFATSSRQAKTSLDAEPVIFDSEDEDECEDIFSGTWDPAVVAKRRARKMPQPSR</sequence>
<evidence type="ECO:0000256" key="3">
    <source>
        <dbReference type="ARBA" id="ARBA00022833"/>
    </source>
</evidence>
<dbReference type="EMBL" id="JAQQWM010000008">
    <property type="protein sequence ID" value="KAK8053720.1"/>
    <property type="molecule type" value="Genomic_DNA"/>
</dbReference>
<accession>A0ABR1U6N8</accession>
<feature type="domain" description="Yippee" evidence="5">
    <location>
        <begin position="105"/>
        <end position="215"/>
    </location>
</feature>
<dbReference type="PROSITE" id="PS51792">
    <property type="entry name" value="YIPPEE"/>
    <property type="match status" value="1"/>
</dbReference>
<feature type="region of interest" description="Disordered" evidence="4">
    <location>
        <begin position="32"/>
        <end position="68"/>
    </location>
</feature>
<reference evidence="6 7" key="1">
    <citation type="submission" date="2023-01" db="EMBL/GenBank/DDBJ databases">
        <title>Analysis of 21 Apiospora genomes using comparative genomics revels a genus with tremendous synthesis potential of carbohydrate active enzymes and secondary metabolites.</title>
        <authorList>
            <person name="Sorensen T."/>
        </authorList>
    </citation>
    <scope>NUCLEOTIDE SEQUENCE [LARGE SCALE GENOMIC DNA]</scope>
    <source>
        <strain evidence="6 7">CBS 83171</strain>
    </source>
</reference>
<keyword evidence="2" id="KW-0479">Metal-binding</keyword>
<name>A0ABR1U6N8_9PEZI</name>
<proteinExistence type="inferred from homology"/>